<accession>A0ABW2LMY6</accession>
<evidence type="ECO:0000256" key="8">
    <source>
        <dbReference type="SAM" id="MobiDB-lite"/>
    </source>
</evidence>
<gene>
    <name evidence="7 9" type="primary">tatC</name>
    <name evidence="9" type="ORF">ACFQRI_15045</name>
</gene>
<evidence type="ECO:0000256" key="2">
    <source>
        <dbReference type="ARBA" id="ARBA00022692"/>
    </source>
</evidence>
<comment type="function">
    <text evidence="7">Part of the twin-arginine translocation (Tat) system that transports large folded proteins containing a characteristic twin-arginine motif in their signal peptide across membranes. Together with TatB, TatC is part of a receptor directly interacting with Tat signal peptides.</text>
</comment>
<feature type="transmembrane region" description="Helical" evidence="7">
    <location>
        <begin position="110"/>
        <end position="130"/>
    </location>
</feature>
<keyword evidence="6 7" id="KW-0472">Membrane</keyword>
<dbReference type="InterPro" id="IPR019820">
    <property type="entry name" value="Sec-indep_translocase_CS"/>
</dbReference>
<evidence type="ECO:0000313" key="9">
    <source>
        <dbReference type="EMBL" id="MFC7342718.1"/>
    </source>
</evidence>
<dbReference type="HAMAP" id="MF_00902">
    <property type="entry name" value="TatC"/>
    <property type="match status" value="1"/>
</dbReference>
<dbReference type="InterPro" id="IPR002033">
    <property type="entry name" value="TatC"/>
</dbReference>
<dbReference type="RefSeq" id="WP_380668899.1">
    <property type="nucleotide sequence ID" value="NZ_JBHTCJ010000007.1"/>
</dbReference>
<feature type="transmembrane region" description="Helical" evidence="7">
    <location>
        <begin position="189"/>
        <end position="214"/>
    </location>
</feature>
<evidence type="ECO:0000256" key="4">
    <source>
        <dbReference type="ARBA" id="ARBA00022989"/>
    </source>
</evidence>
<feature type="transmembrane region" description="Helical" evidence="7">
    <location>
        <begin position="249"/>
        <end position="269"/>
    </location>
</feature>
<evidence type="ECO:0000256" key="6">
    <source>
        <dbReference type="ARBA" id="ARBA00023136"/>
    </source>
</evidence>
<keyword evidence="7" id="KW-1003">Cell membrane</keyword>
<name>A0ABW2LMY6_9PSEU</name>
<dbReference type="PANTHER" id="PTHR30371">
    <property type="entry name" value="SEC-INDEPENDENT PROTEIN TRANSLOCASE PROTEIN TATC"/>
    <property type="match status" value="1"/>
</dbReference>
<dbReference type="Proteomes" id="UP001596504">
    <property type="component" value="Unassembled WGS sequence"/>
</dbReference>
<keyword evidence="3 7" id="KW-0653">Protein transport</keyword>
<evidence type="ECO:0000256" key="3">
    <source>
        <dbReference type="ARBA" id="ARBA00022927"/>
    </source>
</evidence>
<comment type="subcellular location">
    <subcellularLocation>
        <location evidence="7">Cell membrane</location>
        <topology evidence="7">Multi-pass membrane protein</topology>
    </subcellularLocation>
    <subcellularLocation>
        <location evidence="1">Membrane</location>
        <topology evidence="1">Multi-pass membrane protein</topology>
    </subcellularLocation>
</comment>
<feature type="region of interest" description="Disordered" evidence="8">
    <location>
        <begin position="280"/>
        <end position="316"/>
    </location>
</feature>
<keyword evidence="7" id="KW-0813">Transport</keyword>
<keyword evidence="2 7" id="KW-0812">Transmembrane</keyword>
<comment type="caution">
    <text evidence="9">The sequence shown here is derived from an EMBL/GenBank/DDBJ whole genome shotgun (WGS) entry which is preliminary data.</text>
</comment>
<dbReference type="EMBL" id="JBHTCJ010000007">
    <property type="protein sequence ID" value="MFC7342718.1"/>
    <property type="molecule type" value="Genomic_DNA"/>
</dbReference>
<reference evidence="10" key="1">
    <citation type="journal article" date="2019" name="Int. J. Syst. Evol. Microbiol.">
        <title>The Global Catalogue of Microorganisms (GCM) 10K type strain sequencing project: providing services to taxonomists for standard genome sequencing and annotation.</title>
        <authorList>
            <consortium name="The Broad Institute Genomics Platform"/>
            <consortium name="The Broad Institute Genome Sequencing Center for Infectious Disease"/>
            <person name="Wu L."/>
            <person name="Ma J."/>
        </authorList>
    </citation>
    <scope>NUCLEOTIDE SEQUENCE [LARGE SCALE GENOMIC DNA]</scope>
    <source>
        <strain evidence="10">WLHS5</strain>
    </source>
</reference>
<proteinExistence type="inferred from homology"/>
<evidence type="ECO:0000256" key="1">
    <source>
        <dbReference type="ARBA" id="ARBA00004141"/>
    </source>
</evidence>
<evidence type="ECO:0000313" key="10">
    <source>
        <dbReference type="Proteomes" id="UP001596504"/>
    </source>
</evidence>
<dbReference type="Pfam" id="PF00902">
    <property type="entry name" value="TatC"/>
    <property type="match status" value="1"/>
</dbReference>
<dbReference type="PROSITE" id="PS01218">
    <property type="entry name" value="TATC"/>
    <property type="match status" value="1"/>
</dbReference>
<sequence>MGASPLSRLNPFRGDRRRWGRRHNPDGTMTLVDHLFELRYRLGVAMTAVIIGAVVGFIWFSSAPFGWPTLSDVLLRPYCQLPAEQRLSPHGSCQLLQTEPFEIFMLRMKVGLSVGALLFSPVWLYQLWAFITPGLHANERKFARTFVFFATILFCAGAVMAYFVVPEALTFMAGFGGGAFFTALSGGKYISFVLLLLVIFGVSFELPLLLVMLNRAGIVTYDKLRSWWRGMVFALFVFAAVATPGQDPFSMLALAAALSVLFAVAMAICRGHDRRKARKLQEQGLTEEGLDEASKIDDSPSELDPTPSAIKHDDVT</sequence>
<dbReference type="NCBIfam" id="TIGR00945">
    <property type="entry name" value="tatC"/>
    <property type="match status" value="1"/>
</dbReference>
<feature type="transmembrane region" description="Helical" evidence="7">
    <location>
        <begin position="42"/>
        <end position="60"/>
    </location>
</feature>
<organism evidence="9 10">
    <name type="scientific">Saccharopolyspora griseoalba</name>
    <dbReference type="NCBI Taxonomy" id="1431848"/>
    <lineage>
        <taxon>Bacteria</taxon>
        <taxon>Bacillati</taxon>
        <taxon>Actinomycetota</taxon>
        <taxon>Actinomycetes</taxon>
        <taxon>Pseudonocardiales</taxon>
        <taxon>Pseudonocardiaceae</taxon>
        <taxon>Saccharopolyspora</taxon>
    </lineage>
</organism>
<evidence type="ECO:0000256" key="7">
    <source>
        <dbReference type="HAMAP-Rule" id="MF_00902"/>
    </source>
</evidence>
<feature type="transmembrane region" description="Helical" evidence="7">
    <location>
        <begin position="142"/>
        <end position="165"/>
    </location>
</feature>
<comment type="similarity">
    <text evidence="7">Belongs to the TatC family.</text>
</comment>
<keyword evidence="5 7" id="KW-0811">Translocation</keyword>
<keyword evidence="10" id="KW-1185">Reference proteome</keyword>
<dbReference type="PRINTS" id="PR01840">
    <property type="entry name" value="TATCFAMILY"/>
</dbReference>
<comment type="subunit">
    <text evidence="7">The Tat system comprises two distinct complexes: a TatABC complex, containing multiple copies of TatA, TatB and TatC subunits, and a separate TatA complex, containing only TatA subunits. Substrates initially bind to the TatABC complex, which probably triggers association of the separate TatA complex to form the active translocon.</text>
</comment>
<dbReference type="PANTHER" id="PTHR30371:SF0">
    <property type="entry name" value="SEC-INDEPENDENT PROTEIN TRANSLOCASE PROTEIN TATC, CHLOROPLASTIC-RELATED"/>
    <property type="match status" value="1"/>
</dbReference>
<evidence type="ECO:0000256" key="5">
    <source>
        <dbReference type="ARBA" id="ARBA00023010"/>
    </source>
</evidence>
<feature type="transmembrane region" description="Helical" evidence="7">
    <location>
        <begin position="226"/>
        <end position="243"/>
    </location>
</feature>
<keyword evidence="4 7" id="KW-1133">Transmembrane helix</keyword>
<protein>
    <recommendedName>
        <fullName evidence="7">Sec-independent protein translocase protein TatC</fullName>
    </recommendedName>
</protein>